<evidence type="ECO:0000313" key="2">
    <source>
        <dbReference type="Proteomes" id="UP001595818"/>
    </source>
</evidence>
<comment type="caution">
    <text evidence="1">The sequence shown here is derived from an EMBL/GenBank/DDBJ whole genome shotgun (WGS) entry which is preliminary data.</text>
</comment>
<gene>
    <name evidence="1" type="ORF">ACFPFU_06875</name>
</gene>
<dbReference type="EMBL" id="JBHSJJ010000003">
    <property type="protein sequence ID" value="MFC4871402.1"/>
    <property type="molecule type" value="Genomic_DNA"/>
</dbReference>
<dbReference type="RefSeq" id="WP_377062828.1">
    <property type="nucleotide sequence ID" value="NZ_JBHSJJ010000003.1"/>
</dbReference>
<dbReference type="Proteomes" id="UP001595818">
    <property type="component" value="Unassembled WGS sequence"/>
</dbReference>
<dbReference type="InterPro" id="IPR011042">
    <property type="entry name" value="6-blade_b-propeller_TolB-like"/>
</dbReference>
<dbReference type="InterPro" id="IPR022223">
    <property type="entry name" value="DUF3748"/>
</dbReference>
<dbReference type="Gene3D" id="2.120.10.30">
    <property type="entry name" value="TolB, C-terminal domain"/>
    <property type="match status" value="1"/>
</dbReference>
<reference evidence="2" key="1">
    <citation type="journal article" date="2019" name="Int. J. Syst. Evol. Microbiol.">
        <title>The Global Catalogue of Microorganisms (GCM) 10K type strain sequencing project: providing services to taxonomists for standard genome sequencing and annotation.</title>
        <authorList>
            <consortium name="The Broad Institute Genomics Platform"/>
            <consortium name="The Broad Institute Genome Sequencing Center for Infectious Disease"/>
            <person name="Wu L."/>
            <person name="Ma J."/>
        </authorList>
    </citation>
    <scope>NUCLEOTIDE SEQUENCE [LARGE SCALE GENOMIC DNA]</scope>
    <source>
        <strain evidence="2">CGMCC 4.7466</strain>
    </source>
</reference>
<keyword evidence="2" id="KW-1185">Reference proteome</keyword>
<protein>
    <submittedName>
        <fullName evidence="1">DUF3748 domain-containing protein</fullName>
    </submittedName>
</protein>
<dbReference type="SUPFAM" id="SSF82171">
    <property type="entry name" value="DPP6 N-terminal domain-like"/>
    <property type="match status" value="1"/>
</dbReference>
<organism evidence="1 2">
    <name type="scientific">Negadavirga shengliensis</name>
    <dbReference type="NCBI Taxonomy" id="1389218"/>
    <lineage>
        <taxon>Bacteria</taxon>
        <taxon>Pseudomonadati</taxon>
        <taxon>Bacteroidota</taxon>
        <taxon>Cytophagia</taxon>
        <taxon>Cytophagales</taxon>
        <taxon>Cyclobacteriaceae</taxon>
        <taxon>Negadavirga</taxon>
    </lineage>
</organism>
<dbReference type="Pfam" id="PF12566">
    <property type="entry name" value="DUF3748"/>
    <property type="match status" value="1"/>
</dbReference>
<sequence>MIPVFFYLFWISMMAKSDTVRDVFWEERQLTFGSQNHELDHNENFSFDDEWIVYDTRPDPDGIAQNAKIEKVHAKTGETHVIYEAPTPSEFGPGIGAVSYHPSESKVIFIHGLPYSDASRPYAGHRRTGVIIDESRPDKVSFMDSRDIYPPFTSGALRGGTHRHQWSTDGEWIGFTYNDALMVDLERKTGRKHDLRTVGVAKEKGPDVSIQPDEEAENIQGEWFSALVVKVVPDPVPGSDEISRAYGDWWVGNHGYLKAPGKHQRARAYMGDLLTSEGKAITEVFVVDIPDELHQEGDSGPLEGTASTMPMPPKGAVSRRLTYTENRRFPGVATTPRHWLSSASDGSFISYLAKDDNGTVQVFLISPLGGEPIQATFHSFPVQSMVRWHPQNPEFTYVCDNSIFMVSLAGEDEIKGPVRLTARSDEQPFAHCFSRKGDKIAFNRYVEKEGKRFIQVFLAESP</sequence>
<evidence type="ECO:0000313" key="1">
    <source>
        <dbReference type="EMBL" id="MFC4871402.1"/>
    </source>
</evidence>
<accession>A0ABV9SYA5</accession>
<name>A0ABV9SYA5_9BACT</name>
<proteinExistence type="predicted"/>